<evidence type="ECO:0000313" key="2">
    <source>
        <dbReference type="Proteomes" id="UP001174136"/>
    </source>
</evidence>
<accession>A0AA47N8X4</accession>
<comment type="caution">
    <text evidence="1">The sequence shown here is derived from an EMBL/GenBank/DDBJ whole genome shotgun (WGS) entry which is preliminary data.</text>
</comment>
<dbReference type="EMBL" id="JAOPHQ010000586">
    <property type="protein sequence ID" value="KAK0154075.1"/>
    <property type="molecule type" value="Genomic_DNA"/>
</dbReference>
<reference evidence="1" key="1">
    <citation type="journal article" date="2023" name="Front. Mar. Sci.">
        <title>A new Merluccius polli reference genome to investigate the effects of global change in West African waters.</title>
        <authorList>
            <person name="Mateo J.L."/>
            <person name="Blanco-Fernandez C."/>
            <person name="Garcia-Vazquez E."/>
            <person name="Machado-Schiaffino G."/>
        </authorList>
    </citation>
    <scope>NUCLEOTIDE SEQUENCE</scope>
    <source>
        <strain evidence="1">C29</strain>
        <tissue evidence="1">Fin</tissue>
    </source>
</reference>
<sequence length="172" mass="20048">MVNPPLSPLPTKSPKPTLSQAVACLSQQLEPRCWKEEPLVNKRGKTNSAICGNTLVSRSPRRNNNKYCARFVTRWCLHHQAIPTNLFNHLKFNHKVVYDHRKHSHRLRTLYNATTYPPSSHRHIKQMNRSKHWYPISTVSNQGFKKLVTLDKHYAAPSRHHFTRVALPVLYK</sequence>
<name>A0AA47N8X4_MERPO</name>
<organism evidence="1 2">
    <name type="scientific">Merluccius polli</name>
    <name type="common">Benguela hake</name>
    <name type="synonym">Merluccius cadenati</name>
    <dbReference type="NCBI Taxonomy" id="89951"/>
    <lineage>
        <taxon>Eukaryota</taxon>
        <taxon>Metazoa</taxon>
        <taxon>Chordata</taxon>
        <taxon>Craniata</taxon>
        <taxon>Vertebrata</taxon>
        <taxon>Euteleostomi</taxon>
        <taxon>Actinopterygii</taxon>
        <taxon>Neopterygii</taxon>
        <taxon>Teleostei</taxon>
        <taxon>Neoteleostei</taxon>
        <taxon>Acanthomorphata</taxon>
        <taxon>Zeiogadaria</taxon>
        <taxon>Gadariae</taxon>
        <taxon>Gadiformes</taxon>
        <taxon>Gadoidei</taxon>
        <taxon>Merlucciidae</taxon>
        <taxon>Merluccius</taxon>
    </lineage>
</organism>
<proteinExistence type="predicted"/>
<keyword evidence="2" id="KW-1185">Reference proteome</keyword>
<evidence type="ECO:0000313" key="1">
    <source>
        <dbReference type="EMBL" id="KAK0154075.1"/>
    </source>
</evidence>
<gene>
    <name evidence="1" type="ORF">N1851_003847</name>
</gene>
<protein>
    <submittedName>
        <fullName evidence="1">Uncharacterized protein</fullName>
    </submittedName>
</protein>
<dbReference type="AlphaFoldDB" id="A0AA47N8X4"/>
<dbReference type="Proteomes" id="UP001174136">
    <property type="component" value="Unassembled WGS sequence"/>
</dbReference>